<proteinExistence type="predicted"/>
<dbReference type="RefSeq" id="WP_036872233.1">
    <property type="nucleotide sequence ID" value="NZ_JRNN01000036.1"/>
</dbReference>
<keyword evidence="1" id="KW-0732">Signal</keyword>
<feature type="signal peptide" evidence="1">
    <location>
        <begin position="1"/>
        <end position="21"/>
    </location>
</feature>
<dbReference type="Proteomes" id="UP000029556">
    <property type="component" value="Unassembled WGS sequence"/>
</dbReference>
<name>A0A096AYZ2_9BACT</name>
<evidence type="ECO:0000313" key="3">
    <source>
        <dbReference type="Proteomes" id="UP000029556"/>
    </source>
</evidence>
<dbReference type="InterPro" id="IPR038636">
    <property type="entry name" value="Wzi_sf"/>
</dbReference>
<reference evidence="2 3" key="1">
    <citation type="submission" date="2014-07" db="EMBL/GenBank/DDBJ databases">
        <authorList>
            <person name="McCorrison J."/>
            <person name="Sanka R."/>
            <person name="Torralba M."/>
            <person name="Gillis M."/>
            <person name="Haft D.H."/>
            <person name="Methe B."/>
            <person name="Sutton G."/>
            <person name="Nelson K.E."/>
        </authorList>
    </citation>
    <scope>NUCLEOTIDE SEQUENCE [LARGE SCALE GENOMIC DNA]</scope>
    <source>
        <strain evidence="2 3">DNF00853</strain>
    </source>
</reference>
<dbReference type="AlphaFoldDB" id="A0A096AYZ2"/>
<feature type="chain" id="PRO_5001916781" description="Capsule assembly protein Wzi" evidence="1">
    <location>
        <begin position="22"/>
        <end position="522"/>
    </location>
</feature>
<evidence type="ECO:0000313" key="2">
    <source>
        <dbReference type="EMBL" id="KGF35772.1"/>
    </source>
</evidence>
<dbReference type="Gene3D" id="2.40.160.130">
    <property type="entry name" value="Capsule assembly protein Wzi"/>
    <property type="match status" value="1"/>
</dbReference>
<sequence length="522" mass="59478">MKRHILLSVLLVATGVGHAQADFDAENASPWNIGENIHYQVELQSSFSDGKTPLWLHSNRHGLSSLEKNSGYLRATLMRPLRTDSARKWAIGYGLDVAAGVNHTSKMVVQQAFVELRWLHGALSIGSKEYPMELKNNQLSSGSQTLGINARPVPQVRLALPDYWMLPFGNRWLHVKGHVAYGKMTDDNWQHSFTQRQSKYADNVLYHSKAGYLKIGNEDRFCPFSIEMGLEMATLFGGTGYQPKSDGTVNVIRSQTGFRAFWNAFMPGGYDAPEEGIVYQNVEGDQLGSWLIRMNYDADTWRVGLYGEKFFEDHSSMFQLDYDGYGTGDEWNVKKKRKFFVYDFKDMMLGVELNLKYNDLVRNVVFEYLYTKYQSGPVYHDHTQNMSHHISGIDDFYNHYIYPGWQHWGEVMGNPLYRSPLYNEDGRINVQNNRFKAFHLGVSGEPWSGVSYRLLTTWQEGLGTYKMPFAAKQHNVSVMLEVGCQLKHGWNVRGSYGGDFGDILGNNQGVQLTIGKHGVFNL</sequence>
<dbReference type="OrthoDB" id="596512at2"/>
<gene>
    <name evidence="2" type="ORF">HMPREF2137_04260</name>
</gene>
<comment type="caution">
    <text evidence="2">The sequence shown here is derived from an EMBL/GenBank/DDBJ whole genome shotgun (WGS) entry which is preliminary data.</text>
</comment>
<protein>
    <recommendedName>
        <fullName evidence="4">Capsule assembly protein Wzi</fullName>
    </recommendedName>
</protein>
<organism evidence="2 3">
    <name type="scientific">Hoylesella buccalis DNF00853</name>
    <dbReference type="NCBI Taxonomy" id="1401074"/>
    <lineage>
        <taxon>Bacteria</taxon>
        <taxon>Pseudomonadati</taxon>
        <taxon>Bacteroidota</taxon>
        <taxon>Bacteroidia</taxon>
        <taxon>Bacteroidales</taxon>
        <taxon>Prevotellaceae</taxon>
        <taxon>Hoylesella</taxon>
    </lineage>
</organism>
<evidence type="ECO:0008006" key="4">
    <source>
        <dbReference type="Google" id="ProtNLM"/>
    </source>
</evidence>
<dbReference type="EMBL" id="JRNN01000036">
    <property type="protein sequence ID" value="KGF35772.1"/>
    <property type="molecule type" value="Genomic_DNA"/>
</dbReference>
<evidence type="ECO:0000256" key="1">
    <source>
        <dbReference type="SAM" id="SignalP"/>
    </source>
</evidence>
<accession>A0A096AYZ2</accession>